<evidence type="ECO:0000256" key="2">
    <source>
        <dbReference type="SAM" id="Phobius"/>
    </source>
</evidence>
<accession>A0AAP0K0D6</accession>
<gene>
    <name evidence="3" type="ORF">Syun_012948</name>
</gene>
<keyword evidence="2" id="KW-0472">Membrane</keyword>
<dbReference type="EMBL" id="JBBNAF010000005">
    <property type="protein sequence ID" value="KAK9143548.1"/>
    <property type="molecule type" value="Genomic_DNA"/>
</dbReference>
<proteinExistence type="predicted"/>
<evidence type="ECO:0000313" key="4">
    <source>
        <dbReference type="Proteomes" id="UP001420932"/>
    </source>
</evidence>
<evidence type="ECO:0000313" key="3">
    <source>
        <dbReference type="EMBL" id="KAK9143548.1"/>
    </source>
</evidence>
<feature type="compositionally biased region" description="Polar residues" evidence="1">
    <location>
        <begin position="39"/>
        <end position="63"/>
    </location>
</feature>
<feature type="transmembrane region" description="Helical" evidence="2">
    <location>
        <begin position="6"/>
        <end position="23"/>
    </location>
</feature>
<evidence type="ECO:0000256" key="1">
    <source>
        <dbReference type="SAM" id="MobiDB-lite"/>
    </source>
</evidence>
<reference evidence="3 4" key="1">
    <citation type="submission" date="2024-01" db="EMBL/GenBank/DDBJ databases">
        <title>Genome assemblies of Stephania.</title>
        <authorList>
            <person name="Yang L."/>
        </authorList>
    </citation>
    <scope>NUCLEOTIDE SEQUENCE [LARGE SCALE GENOMIC DNA]</scope>
    <source>
        <strain evidence="3">YNDBR</strain>
        <tissue evidence="3">Leaf</tissue>
    </source>
</reference>
<protein>
    <submittedName>
        <fullName evidence="3">Uncharacterized protein</fullName>
    </submittedName>
</protein>
<comment type="caution">
    <text evidence="3">The sequence shown here is derived from an EMBL/GenBank/DDBJ whole genome shotgun (WGS) entry which is preliminary data.</text>
</comment>
<name>A0AAP0K0D6_9MAGN</name>
<dbReference type="Proteomes" id="UP001420932">
    <property type="component" value="Unassembled WGS sequence"/>
</dbReference>
<keyword evidence="4" id="KW-1185">Reference proteome</keyword>
<organism evidence="3 4">
    <name type="scientific">Stephania yunnanensis</name>
    <dbReference type="NCBI Taxonomy" id="152371"/>
    <lineage>
        <taxon>Eukaryota</taxon>
        <taxon>Viridiplantae</taxon>
        <taxon>Streptophyta</taxon>
        <taxon>Embryophyta</taxon>
        <taxon>Tracheophyta</taxon>
        <taxon>Spermatophyta</taxon>
        <taxon>Magnoliopsida</taxon>
        <taxon>Ranunculales</taxon>
        <taxon>Menispermaceae</taxon>
        <taxon>Menispermoideae</taxon>
        <taxon>Cissampelideae</taxon>
        <taxon>Stephania</taxon>
    </lineage>
</organism>
<keyword evidence="2" id="KW-1133">Transmembrane helix</keyword>
<dbReference type="AlphaFoldDB" id="A0AAP0K0D6"/>
<sequence length="97" mass="10251">MVGGGLPTALGVSGALLGRYVVLRSALGLNKKREERAQSTEQSGWQAGVGSRNSHAEASSSLAHPSVCGAVCTAGSEERDRKTDLEIFTTRKYESEK</sequence>
<feature type="region of interest" description="Disordered" evidence="1">
    <location>
        <begin position="32"/>
        <end position="64"/>
    </location>
</feature>
<keyword evidence="2" id="KW-0812">Transmembrane</keyword>